<comment type="caution">
    <text evidence="2">The sequence shown here is derived from an EMBL/GenBank/DDBJ whole genome shotgun (WGS) entry which is preliminary data.</text>
</comment>
<dbReference type="AlphaFoldDB" id="A0AA39IFB4"/>
<proteinExistence type="predicted"/>
<keyword evidence="3" id="KW-1185">Reference proteome</keyword>
<evidence type="ECO:0000256" key="1">
    <source>
        <dbReference type="SAM" id="MobiDB-lite"/>
    </source>
</evidence>
<organism evidence="2 3">
    <name type="scientific">Steinernema hermaphroditum</name>
    <dbReference type="NCBI Taxonomy" id="289476"/>
    <lineage>
        <taxon>Eukaryota</taxon>
        <taxon>Metazoa</taxon>
        <taxon>Ecdysozoa</taxon>
        <taxon>Nematoda</taxon>
        <taxon>Chromadorea</taxon>
        <taxon>Rhabditida</taxon>
        <taxon>Tylenchina</taxon>
        <taxon>Panagrolaimomorpha</taxon>
        <taxon>Strongyloidoidea</taxon>
        <taxon>Steinernematidae</taxon>
        <taxon>Steinernema</taxon>
    </lineage>
</organism>
<evidence type="ECO:0000313" key="2">
    <source>
        <dbReference type="EMBL" id="KAK0422189.1"/>
    </source>
</evidence>
<name>A0AA39IFB4_9BILA</name>
<feature type="region of interest" description="Disordered" evidence="1">
    <location>
        <begin position="1"/>
        <end position="96"/>
    </location>
</feature>
<feature type="compositionally biased region" description="Basic and acidic residues" evidence="1">
    <location>
        <begin position="77"/>
        <end position="91"/>
    </location>
</feature>
<protein>
    <submittedName>
        <fullName evidence="2">Uncharacterized protein</fullName>
    </submittedName>
</protein>
<feature type="compositionally biased region" description="Low complexity" evidence="1">
    <location>
        <begin position="59"/>
        <end position="75"/>
    </location>
</feature>
<feature type="compositionally biased region" description="Gly residues" evidence="1">
    <location>
        <begin position="178"/>
        <end position="198"/>
    </location>
</feature>
<evidence type="ECO:0000313" key="3">
    <source>
        <dbReference type="Proteomes" id="UP001175271"/>
    </source>
</evidence>
<dbReference type="EMBL" id="JAUCMV010000001">
    <property type="protein sequence ID" value="KAK0422189.1"/>
    <property type="molecule type" value="Genomic_DNA"/>
</dbReference>
<feature type="region of interest" description="Disordered" evidence="1">
    <location>
        <begin position="171"/>
        <end position="222"/>
    </location>
</feature>
<accession>A0AA39IFB4</accession>
<feature type="compositionally biased region" description="Basic and acidic residues" evidence="1">
    <location>
        <begin position="1"/>
        <end position="15"/>
    </location>
</feature>
<dbReference type="Proteomes" id="UP001175271">
    <property type="component" value="Unassembled WGS sequence"/>
</dbReference>
<sequence length="278" mass="30075">MYRGGDPNRGRRESFTPRAPGHMSREMNPQRVPFGSGGSRRSLLGLFNGSDSNTTVGERSLTSSLRTSRQRSPPRSFEPKPYDQKPYDPKPYDPNIAAALRSPVAPQLQNRTFVDRHQPESSFTLASLLTKTKNRFGGQETAPPVHTVVPHNAEPHCERFLPTPMLPFMKEGNDARGGRGGCSRGGGRGGRGNRGGGRGSRRGSGSTPPVPSPNMVHASSLGGPVPSNYEPVACFSFESLVRSPAPVAKEVPVAFSSSAAVKEPPKKRPVKPTVRYFF</sequence>
<gene>
    <name evidence="2" type="ORF">QR680_007420</name>
</gene>
<reference evidence="2" key="1">
    <citation type="submission" date="2023-06" db="EMBL/GenBank/DDBJ databases">
        <title>Genomic analysis of the entomopathogenic nematode Steinernema hermaphroditum.</title>
        <authorList>
            <person name="Schwarz E.M."/>
            <person name="Heppert J.K."/>
            <person name="Baniya A."/>
            <person name="Schwartz H.T."/>
            <person name="Tan C.-H."/>
            <person name="Antoshechkin I."/>
            <person name="Sternberg P.W."/>
            <person name="Goodrich-Blair H."/>
            <person name="Dillman A.R."/>
        </authorList>
    </citation>
    <scope>NUCLEOTIDE SEQUENCE</scope>
    <source>
        <strain evidence="2">PS9179</strain>
        <tissue evidence="2">Whole animal</tissue>
    </source>
</reference>